<dbReference type="InterPro" id="IPR030456">
    <property type="entry name" value="TF_fork_head_CS_2"/>
</dbReference>
<feature type="compositionally biased region" description="Low complexity" evidence="11">
    <location>
        <begin position="101"/>
        <end position="115"/>
    </location>
</feature>
<feature type="region of interest" description="Disordered" evidence="11">
    <location>
        <begin position="519"/>
        <end position="773"/>
    </location>
</feature>
<dbReference type="GO" id="GO:0005634">
    <property type="term" value="C:nucleus"/>
    <property type="evidence" value="ECO:0007669"/>
    <property type="project" value="UniProtKB-SubCell"/>
</dbReference>
<feature type="compositionally biased region" description="Low complexity" evidence="11">
    <location>
        <begin position="29"/>
        <end position="42"/>
    </location>
</feature>
<feature type="domain" description="Fork-head" evidence="12">
    <location>
        <begin position="266"/>
        <end position="339"/>
    </location>
</feature>
<evidence type="ECO:0000256" key="9">
    <source>
        <dbReference type="ARBA" id="ARBA00023242"/>
    </source>
</evidence>
<keyword evidence="9 10" id="KW-0539">Nucleus</keyword>
<feature type="region of interest" description="Disordered" evidence="11">
    <location>
        <begin position="1"/>
        <end position="115"/>
    </location>
</feature>
<dbReference type="FunFam" id="1.10.10.10:FF:000010">
    <property type="entry name" value="Forkhead box P2 isoform B"/>
    <property type="match status" value="1"/>
</dbReference>
<dbReference type="AlphaFoldDB" id="A0A433TGK6"/>
<feature type="region of interest" description="Disordered" evidence="11">
    <location>
        <begin position="181"/>
        <end position="243"/>
    </location>
</feature>
<accession>A0A433TGK6</accession>
<evidence type="ECO:0000256" key="10">
    <source>
        <dbReference type="PROSITE-ProRule" id="PRU00089"/>
    </source>
</evidence>
<feature type="compositionally biased region" description="Basic and acidic residues" evidence="11">
    <location>
        <begin position="671"/>
        <end position="684"/>
    </location>
</feature>
<evidence type="ECO:0000256" key="2">
    <source>
        <dbReference type="ARBA" id="ARBA00022491"/>
    </source>
</evidence>
<dbReference type="GO" id="GO:0000978">
    <property type="term" value="F:RNA polymerase II cis-regulatory region sequence-specific DNA binding"/>
    <property type="evidence" value="ECO:0007669"/>
    <property type="project" value="TreeGrafter"/>
</dbReference>
<dbReference type="PROSITE" id="PS00658">
    <property type="entry name" value="FORK_HEAD_2"/>
    <property type="match status" value="1"/>
</dbReference>
<evidence type="ECO:0000256" key="1">
    <source>
        <dbReference type="ARBA" id="ARBA00004123"/>
    </source>
</evidence>
<keyword evidence="2" id="KW-0678">Repressor</keyword>
<keyword evidence="4" id="KW-0863">Zinc-finger</keyword>
<dbReference type="GO" id="GO:0008270">
    <property type="term" value="F:zinc ion binding"/>
    <property type="evidence" value="ECO:0007669"/>
    <property type="project" value="UniProtKB-KW"/>
</dbReference>
<dbReference type="InterPro" id="IPR036390">
    <property type="entry name" value="WH_DNA-bd_sf"/>
</dbReference>
<feature type="region of interest" description="Disordered" evidence="11">
    <location>
        <begin position="445"/>
        <end position="499"/>
    </location>
</feature>
<feature type="compositionally biased region" description="Basic residues" evidence="11">
    <location>
        <begin position="80"/>
        <end position="92"/>
    </location>
</feature>
<feature type="compositionally biased region" description="Low complexity" evidence="11">
    <location>
        <begin position="456"/>
        <end position="470"/>
    </location>
</feature>
<evidence type="ECO:0000256" key="11">
    <source>
        <dbReference type="SAM" id="MobiDB-lite"/>
    </source>
</evidence>
<feature type="compositionally biased region" description="Basic and acidic residues" evidence="11">
    <location>
        <begin position="551"/>
        <end position="581"/>
    </location>
</feature>
<dbReference type="Proteomes" id="UP000271974">
    <property type="component" value="Unassembled WGS sequence"/>
</dbReference>
<keyword evidence="7 10" id="KW-0238">DNA-binding</keyword>
<dbReference type="SMART" id="SM00339">
    <property type="entry name" value="FH"/>
    <property type="match status" value="1"/>
</dbReference>
<feature type="compositionally biased region" description="Low complexity" evidence="11">
    <location>
        <begin position="51"/>
        <end position="65"/>
    </location>
</feature>
<evidence type="ECO:0000256" key="3">
    <source>
        <dbReference type="ARBA" id="ARBA00022723"/>
    </source>
</evidence>
<name>A0A433TGK6_ELYCH</name>
<evidence type="ECO:0000256" key="5">
    <source>
        <dbReference type="ARBA" id="ARBA00022833"/>
    </source>
</evidence>
<evidence type="ECO:0000313" key="13">
    <source>
        <dbReference type="EMBL" id="RUS80651.1"/>
    </source>
</evidence>
<dbReference type="CDD" id="cd20065">
    <property type="entry name" value="FH_FOXP2"/>
    <property type="match status" value="1"/>
</dbReference>
<keyword evidence="3" id="KW-0479">Metal-binding</keyword>
<dbReference type="Gene3D" id="1.10.10.10">
    <property type="entry name" value="Winged helix-like DNA-binding domain superfamily/Winged helix DNA-binding domain"/>
    <property type="match status" value="1"/>
</dbReference>
<evidence type="ECO:0000313" key="14">
    <source>
        <dbReference type="Proteomes" id="UP000271974"/>
    </source>
</evidence>
<dbReference type="PANTHER" id="PTHR45796">
    <property type="entry name" value="FORKHEAD BOX P, ISOFORM C"/>
    <property type="match status" value="1"/>
</dbReference>
<keyword evidence="8" id="KW-0804">Transcription</keyword>
<feature type="DNA-binding region" description="Fork-head" evidence="10">
    <location>
        <begin position="266"/>
        <end position="339"/>
    </location>
</feature>
<dbReference type="SUPFAM" id="SSF46785">
    <property type="entry name" value="Winged helix' DNA-binding domain"/>
    <property type="match status" value="1"/>
</dbReference>
<feature type="compositionally biased region" description="Low complexity" evidence="11">
    <location>
        <begin position="685"/>
        <end position="702"/>
    </location>
</feature>
<dbReference type="STRING" id="188477.A0A433TGK6"/>
<dbReference type="InterPro" id="IPR036388">
    <property type="entry name" value="WH-like_DNA-bd_sf"/>
</dbReference>
<keyword evidence="14" id="KW-1185">Reference proteome</keyword>
<dbReference type="PROSITE" id="PS50039">
    <property type="entry name" value="FORK_HEAD_3"/>
    <property type="match status" value="1"/>
</dbReference>
<dbReference type="GO" id="GO:0000981">
    <property type="term" value="F:DNA-binding transcription factor activity, RNA polymerase II-specific"/>
    <property type="evidence" value="ECO:0007669"/>
    <property type="project" value="TreeGrafter"/>
</dbReference>
<evidence type="ECO:0000256" key="6">
    <source>
        <dbReference type="ARBA" id="ARBA00023015"/>
    </source>
</evidence>
<dbReference type="EMBL" id="RQTK01000380">
    <property type="protein sequence ID" value="RUS80651.1"/>
    <property type="molecule type" value="Genomic_DNA"/>
</dbReference>
<proteinExistence type="predicted"/>
<protein>
    <recommendedName>
        <fullName evidence="12">Fork-head domain-containing protein</fullName>
    </recommendedName>
</protein>
<feature type="region of interest" description="Disordered" evidence="11">
    <location>
        <begin position="785"/>
        <end position="872"/>
    </location>
</feature>
<feature type="compositionally biased region" description="Basic and acidic residues" evidence="11">
    <location>
        <begin position="748"/>
        <end position="770"/>
    </location>
</feature>
<dbReference type="InterPro" id="IPR001766">
    <property type="entry name" value="Fork_head_dom"/>
</dbReference>
<evidence type="ECO:0000256" key="4">
    <source>
        <dbReference type="ARBA" id="ARBA00022771"/>
    </source>
</evidence>
<dbReference type="OrthoDB" id="6155436at2759"/>
<keyword evidence="6" id="KW-0805">Transcription regulation</keyword>
<sequence>MTDHLHQQSMLPQPPPPPPHHHHHHHHSQQQQQYHHSQQQPHQSHHHHHQQQPQQQQQHPSLVPPSGGGGGRGESPLPPQHHHPHHPHHHPHGNSQPFGMAPPSVSSPSSSVLPPHLAASLSLSLASSMGLTPSAQLSPQLSGHDMKPLDLMPPLLGKPGLLNPFTGAPFLPHGAMGLPGTPLLPGLPPSHRPPPLVSSGGGAGGGASSHRPPSSGTPTSRGDGSGGRGGVDGTGPVRRRVSDKCNLPISTEIQRNREFYKSTDVRPPFTYASLIRQAIIESPHRQLTLNEIYQWFQATFAYFRRNEATWKNAVRHNLSLHKCFMRVENVKGAVWTVDELEFYKRRPQKLSGSMKTSPISDPSSYNDSISASFRAALGDGALGLLGTPGSGPGPLSLDQESAEDLSMKAMGGAVPRHGAFPSGRFDEAELMMRIKQEVQEVYPEMDFSTPGPTAGSSLHQHPSASSSPSSSRDHYQAKHHFHSDSPTGEDGEAGSDPRGVKVEAGQMVMDPDLMDQYDGEEDAEDLDREFPLEKRPRLANSDDGDDEDAFSTERSRMSAGKDEERYLNEDRGARETTRYEGDSITAESPMEMTEDVRGGLSFRTEKHMQEDKGGRAWEGQQEAGAGEGDQLLPSEETEAERALRMVQERLEREQAEDLRIETDALQAAPASKDRLQNGYRHDRMQAGQAANSSSGAAEANSGKLDPDPEGTTVFSRLSSQFSPPDDSTGEDRSGDERGNNDHFLGCEAQREKGQADGDAEKMTGQKRLSDEGISCIPLNFSTASFLGSEPSSRRLHQNGVDSKDSHDEGEAYSSDNPGDGINSDLEAGSSPAKGLMEDRLSPSTMSRPFVVQLPDTEPTFPASKHPSPPLDS</sequence>
<dbReference type="PRINTS" id="PR00053">
    <property type="entry name" value="FORKHEAD"/>
</dbReference>
<feature type="compositionally biased region" description="Basic and acidic residues" evidence="11">
    <location>
        <begin position="639"/>
        <end position="662"/>
    </location>
</feature>
<dbReference type="InterPro" id="IPR050998">
    <property type="entry name" value="FOXP"/>
</dbReference>
<evidence type="ECO:0000256" key="7">
    <source>
        <dbReference type="ARBA" id="ARBA00023125"/>
    </source>
</evidence>
<comment type="caution">
    <text evidence="13">The sequence shown here is derived from an EMBL/GenBank/DDBJ whole genome shotgun (WGS) entry which is preliminary data.</text>
</comment>
<dbReference type="Pfam" id="PF00250">
    <property type="entry name" value="Forkhead"/>
    <property type="match status" value="1"/>
</dbReference>
<keyword evidence="5" id="KW-0862">Zinc</keyword>
<dbReference type="InterPro" id="IPR047412">
    <property type="entry name" value="FH_FOXP1_P2"/>
</dbReference>
<evidence type="ECO:0000256" key="8">
    <source>
        <dbReference type="ARBA" id="ARBA00023163"/>
    </source>
</evidence>
<reference evidence="13 14" key="1">
    <citation type="submission" date="2019-01" db="EMBL/GenBank/DDBJ databases">
        <title>A draft genome assembly of the solar-powered sea slug Elysia chlorotica.</title>
        <authorList>
            <person name="Cai H."/>
            <person name="Li Q."/>
            <person name="Fang X."/>
            <person name="Li J."/>
            <person name="Curtis N.E."/>
            <person name="Altenburger A."/>
            <person name="Shibata T."/>
            <person name="Feng M."/>
            <person name="Maeda T."/>
            <person name="Schwartz J.A."/>
            <person name="Shigenobu S."/>
            <person name="Lundholm N."/>
            <person name="Nishiyama T."/>
            <person name="Yang H."/>
            <person name="Hasebe M."/>
            <person name="Li S."/>
            <person name="Pierce S.K."/>
            <person name="Wang J."/>
        </authorList>
    </citation>
    <scope>NUCLEOTIDE SEQUENCE [LARGE SCALE GENOMIC DNA]</scope>
    <source>
        <strain evidence="13">EC2010</strain>
        <tissue evidence="13">Whole organism of an adult</tissue>
    </source>
</reference>
<gene>
    <name evidence="13" type="ORF">EGW08_011601</name>
</gene>
<feature type="compositionally biased region" description="Low complexity" evidence="11">
    <location>
        <begin position="617"/>
        <end position="630"/>
    </location>
</feature>
<organism evidence="13 14">
    <name type="scientific">Elysia chlorotica</name>
    <name type="common">Eastern emerald elysia</name>
    <name type="synonym">Sea slug</name>
    <dbReference type="NCBI Taxonomy" id="188477"/>
    <lineage>
        <taxon>Eukaryota</taxon>
        <taxon>Metazoa</taxon>
        <taxon>Spiralia</taxon>
        <taxon>Lophotrochozoa</taxon>
        <taxon>Mollusca</taxon>
        <taxon>Gastropoda</taxon>
        <taxon>Heterobranchia</taxon>
        <taxon>Euthyneura</taxon>
        <taxon>Panpulmonata</taxon>
        <taxon>Sacoglossa</taxon>
        <taxon>Placobranchoidea</taxon>
        <taxon>Plakobranchidae</taxon>
        <taxon>Elysia</taxon>
    </lineage>
</organism>
<feature type="compositionally biased region" description="Pro residues" evidence="11">
    <location>
        <begin position="185"/>
        <end position="196"/>
    </location>
</feature>
<feature type="compositionally biased region" description="Polar residues" evidence="11">
    <location>
        <begin position="712"/>
        <end position="722"/>
    </location>
</feature>
<evidence type="ECO:0000259" key="12">
    <source>
        <dbReference type="PROSITE" id="PS50039"/>
    </source>
</evidence>
<feature type="compositionally biased region" description="Low complexity" evidence="11">
    <location>
        <begin position="208"/>
        <end position="222"/>
    </location>
</feature>
<feature type="compositionally biased region" description="Basic residues" evidence="11">
    <location>
        <begin position="19"/>
        <end position="28"/>
    </location>
</feature>
<feature type="compositionally biased region" description="Gly residues" evidence="11">
    <location>
        <begin position="223"/>
        <end position="233"/>
    </location>
</feature>
<feature type="compositionally biased region" description="Basic and acidic residues" evidence="11">
    <location>
        <begin position="603"/>
        <end position="615"/>
    </location>
</feature>
<dbReference type="PANTHER" id="PTHR45796:SF4">
    <property type="entry name" value="FORKHEAD BOX P, ISOFORM C"/>
    <property type="match status" value="1"/>
</dbReference>
<feature type="compositionally biased region" description="Basic and acidic residues" evidence="11">
    <location>
        <begin position="729"/>
        <end position="740"/>
    </location>
</feature>
<comment type="subcellular location">
    <subcellularLocation>
        <location evidence="1 10">Nucleus</location>
    </subcellularLocation>
</comment>